<evidence type="ECO:0000313" key="3">
    <source>
        <dbReference type="Proteomes" id="UP001075354"/>
    </source>
</evidence>
<accession>A0AAV7XC40</accession>
<keyword evidence="1" id="KW-0175">Coiled coil</keyword>
<organism evidence="2 3">
    <name type="scientific">Megalurothrips usitatus</name>
    <name type="common">bean blossom thrips</name>
    <dbReference type="NCBI Taxonomy" id="439358"/>
    <lineage>
        <taxon>Eukaryota</taxon>
        <taxon>Metazoa</taxon>
        <taxon>Ecdysozoa</taxon>
        <taxon>Arthropoda</taxon>
        <taxon>Hexapoda</taxon>
        <taxon>Insecta</taxon>
        <taxon>Pterygota</taxon>
        <taxon>Neoptera</taxon>
        <taxon>Paraneoptera</taxon>
        <taxon>Thysanoptera</taxon>
        <taxon>Terebrantia</taxon>
        <taxon>Thripoidea</taxon>
        <taxon>Thripidae</taxon>
        <taxon>Megalurothrips</taxon>
    </lineage>
</organism>
<comment type="caution">
    <text evidence="2">The sequence shown here is derived from an EMBL/GenBank/DDBJ whole genome shotgun (WGS) entry which is preliminary data.</text>
</comment>
<evidence type="ECO:0000313" key="2">
    <source>
        <dbReference type="EMBL" id="KAJ1523232.1"/>
    </source>
</evidence>
<keyword evidence="3" id="KW-1185">Reference proteome</keyword>
<dbReference type="AlphaFoldDB" id="A0AAV7XC40"/>
<proteinExistence type="predicted"/>
<name>A0AAV7XC40_9NEOP</name>
<gene>
    <name evidence="2" type="ORF">ONE63_001114</name>
</gene>
<sequence length="277" mass="32192">MDCHFMFPLVLREAGFVYTYKTFTMEGVIGVSDKQDIIPPIVNYIFNHIQGKVDFKFEVLLEVKRWAVLGALRKCLTGPSMVYLTCINKPLPVLGNVISDLADALLHSLNWKLSPPWILARLNELLQYLIVEINHSQDHKENVRVNEELSVLDYKKLFEKERVEALKRKVENLELELSRWRSGEITDEQFVEKLKDQMMEHEELIASTRRDYELLQQGMNRIQQENDVHGTDATYIFAYLQDLARPSSFNQLGESGCKSLWCEQQSEHLLELIATSM</sequence>
<protein>
    <recommendedName>
        <fullName evidence="4">Kinetochore protein NDC80 homolog</fullName>
    </recommendedName>
</protein>
<dbReference type="EMBL" id="JAPTSV010000010">
    <property type="protein sequence ID" value="KAJ1523232.1"/>
    <property type="molecule type" value="Genomic_DNA"/>
</dbReference>
<feature type="coiled-coil region" evidence="1">
    <location>
        <begin position="156"/>
        <end position="225"/>
    </location>
</feature>
<reference evidence="2" key="1">
    <citation type="submission" date="2022-12" db="EMBL/GenBank/DDBJ databases">
        <title>Chromosome-level genome assembly of the bean flower thrips Megalurothrips usitatus.</title>
        <authorList>
            <person name="Ma L."/>
            <person name="Liu Q."/>
            <person name="Li H."/>
            <person name="Cai W."/>
        </authorList>
    </citation>
    <scope>NUCLEOTIDE SEQUENCE</scope>
    <source>
        <strain evidence="2">Cailab_2022a</strain>
    </source>
</reference>
<evidence type="ECO:0008006" key="4">
    <source>
        <dbReference type="Google" id="ProtNLM"/>
    </source>
</evidence>
<dbReference type="Proteomes" id="UP001075354">
    <property type="component" value="Chromosome 10"/>
</dbReference>
<evidence type="ECO:0000256" key="1">
    <source>
        <dbReference type="SAM" id="Coils"/>
    </source>
</evidence>